<evidence type="ECO:0000313" key="7">
    <source>
        <dbReference type="Proteomes" id="UP000018733"/>
    </source>
</evidence>
<dbReference type="SUPFAM" id="SSF64518">
    <property type="entry name" value="Phase 1 flagellin"/>
    <property type="match status" value="1"/>
</dbReference>
<protein>
    <recommendedName>
        <fullName evidence="3">Flagellin</fullName>
    </recommendedName>
</protein>
<dbReference type="STRING" id="1424334.W822_09465"/>
<accession>V8QVM6</accession>
<feature type="domain" description="Flagellin C-terminal" evidence="5">
    <location>
        <begin position="347"/>
        <end position="431"/>
    </location>
</feature>
<comment type="subcellular location">
    <subcellularLocation>
        <location evidence="3">Secreted</location>
    </subcellularLocation>
    <subcellularLocation>
        <location evidence="3">Bacterial flagellum</location>
    </subcellularLocation>
</comment>
<dbReference type="Proteomes" id="UP000018733">
    <property type="component" value="Unassembled WGS sequence"/>
</dbReference>
<dbReference type="Gene3D" id="3.30.70.2120">
    <property type="match status" value="1"/>
</dbReference>
<keyword evidence="6" id="KW-0282">Flagellum</keyword>
<dbReference type="EMBL" id="AYXT01000009">
    <property type="protein sequence ID" value="ETF03029.1"/>
    <property type="molecule type" value="Genomic_DNA"/>
</dbReference>
<comment type="similarity">
    <text evidence="1 3">Belongs to the bacterial flagellin family.</text>
</comment>
<keyword evidence="6" id="KW-0969">Cilium</keyword>
<sequence length="432" mass="46771">MFTNIPSLNTQQGLGKSQSALAKSVERLSSGLRINSAADDAAGQAIANRMESRLRGDNQAQRNVADAMSLVATTESAVSDINSILQRMRELAVQKRNGTLSTSDRTSIQTEIDQLHDEINRIGQNTNFGATKLMDVGKQISVQVSSAADGSLPISLWPMNTDLLGLDSFTPPLSDPLDEITIDSGAYAGTWKVAFKGVTVSGVGDLSPEESEAYYGLAPGSITFHQVLNLDDGTPRPNAYAVKVGSTYYYRGAGAANMDFDPDTGTASFRINNAYRQANVRDPDTGFMLDAQVIDNAQLGWDKDGNFVNYLEWNGNYVLSTGARDEYFYLSGPQKNTIELMEPDILEQVDLALKQVDQYRTYLGATQNRLESIAEGLAQDTAILAAAQSRIQDTDYAAEISNMTRTQILQQAGNAVLAQANQIPIGVLSLLQ</sequence>
<evidence type="ECO:0000259" key="5">
    <source>
        <dbReference type="Pfam" id="PF00700"/>
    </source>
</evidence>
<proteinExistence type="inferred from homology"/>
<keyword evidence="2 3" id="KW-0975">Bacterial flagellum</keyword>
<name>V8QVM6_9BURK</name>
<organism evidence="6 7">
    <name type="scientific">Advenella kashmirensis W13003</name>
    <dbReference type="NCBI Taxonomy" id="1424334"/>
    <lineage>
        <taxon>Bacteria</taxon>
        <taxon>Pseudomonadati</taxon>
        <taxon>Pseudomonadota</taxon>
        <taxon>Betaproteobacteria</taxon>
        <taxon>Burkholderiales</taxon>
        <taxon>Alcaligenaceae</taxon>
    </lineage>
</organism>
<dbReference type="AlphaFoldDB" id="V8QVM6"/>
<dbReference type="GO" id="GO:0009288">
    <property type="term" value="C:bacterial-type flagellum"/>
    <property type="evidence" value="ECO:0007669"/>
    <property type="project" value="UniProtKB-SubCell"/>
</dbReference>
<keyword evidence="3" id="KW-0964">Secreted</keyword>
<evidence type="ECO:0000259" key="4">
    <source>
        <dbReference type="Pfam" id="PF00669"/>
    </source>
</evidence>
<dbReference type="HOGENOM" id="CLU_011142_7_2_4"/>
<dbReference type="Gene3D" id="1.20.1330.10">
    <property type="entry name" value="f41 fragment of flagellin, N-terminal domain"/>
    <property type="match status" value="1"/>
</dbReference>
<keyword evidence="7" id="KW-1185">Reference proteome</keyword>
<dbReference type="Gene3D" id="6.10.10.10">
    <property type="entry name" value="Flagellar export chaperone, C-terminal domain"/>
    <property type="match status" value="1"/>
</dbReference>
<keyword evidence="6" id="KW-0966">Cell projection</keyword>
<dbReference type="eggNOG" id="COG1344">
    <property type="taxonomic scope" value="Bacteria"/>
</dbReference>
<gene>
    <name evidence="6" type="ORF">W822_09465</name>
</gene>
<dbReference type="Pfam" id="PF00669">
    <property type="entry name" value="Flagellin_N"/>
    <property type="match status" value="1"/>
</dbReference>
<evidence type="ECO:0000256" key="1">
    <source>
        <dbReference type="ARBA" id="ARBA00005709"/>
    </source>
</evidence>
<dbReference type="InterPro" id="IPR001492">
    <property type="entry name" value="Flagellin"/>
</dbReference>
<evidence type="ECO:0000256" key="3">
    <source>
        <dbReference type="RuleBase" id="RU362073"/>
    </source>
</evidence>
<dbReference type="PANTHER" id="PTHR42792:SF2">
    <property type="entry name" value="FLAGELLIN"/>
    <property type="match status" value="1"/>
</dbReference>
<dbReference type="InterPro" id="IPR001029">
    <property type="entry name" value="Flagellin_N"/>
</dbReference>
<evidence type="ECO:0000313" key="6">
    <source>
        <dbReference type="EMBL" id="ETF03029.1"/>
    </source>
</evidence>
<dbReference type="GO" id="GO:0005198">
    <property type="term" value="F:structural molecule activity"/>
    <property type="evidence" value="ECO:0007669"/>
    <property type="project" value="UniProtKB-UniRule"/>
</dbReference>
<dbReference type="InterPro" id="IPR042187">
    <property type="entry name" value="Flagellin_C_sub2"/>
</dbReference>
<dbReference type="PANTHER" id="PTHR42792">
    <property type="entry name" value="FLAGELLIN"/>
    <property type="match status" value="1"/>
</dbReference>
<dbReference type="InterPro" id="IPR046358">
    <property type="entry name" value="Flagellin_C"/>
</dbReference>
<dbReference type="Pfam" id="PF00700">
    <property type="entry name" value="Flagellin_C"/>
    <property type="match status" value="1"/>
</dbReference>
<evidence type="ECO:0000256" key="2">
    <source>
        <dbReference type="ARBA" id="ARBA00023143"/>
    </source>
</evidence>
<dbReference type="PATRIC" id="fig|1424334.3.peg.1899"/>
<reference evidence="6 7" key="1">
    <citation type="journal article" date="2014" name="Genome Announc.">
        <title>Draft Genome Sequence of Advenella kashmirensis Strain W13003, a Polycyclic Aromatic Hydrocarbon-Degrading Bacterium.</title>
        <authorList>
            <person name="Wang X."/>
            <person name="Jin D."/>
            <person name="Zhou L."/>
            <person name="Wu L."/>
            <person name="An W."/>
            <person name="Zhao L."/>
        </authorList>
    </citation>
    <scope>NUCLEOTIDE SEQUENCE [LARGE SCALE GENOMIC DNA]</scope>
    <source>
        <strain evidence="6 7">W13003</strain>
    </source>
</reference>
<comment type="function">
    <text evidence="3">Flagellin is the subunit protein which polymerizes to form the filaments of bacterial flagella.</text>
</comment>
<feature type="domain" description="Flagellin N-terminal" evidence="4">
    <location>
        <begin position="3"/>
        <end position="135"/>
    </location>
</feature>
<comment type="caution">
    <text evidence="6">The sequence shown here is derived from an EMBL/GenBank/DDBJ whole genome shotgun (WGS) entry which is preliminary data.</text>
</comment>
<dbReference type="GO" id="GO:0005576">
    <property type="term" value="C:extracellular region"/>
    <property type="evidence" value="ECO:0007669"/>
    <property type="project" value="UniProtKB-SubCell"/>
</dbReference>
<dbReference type="PRINTS" id="PR00207">
    <property type="entry name" value="FLAGELLIN"/>
</dbReference>